<keyword evidence="3" id="KW-1185">Reference proteome</keyword>
<evidence type="ECO:0000256" key="1">
    <source>
        <dbReference type="SAM" id="MobiDB-lite"/>
    </source>
</evidence>
<comment type="caution">
    <text evidence="2">The sequence shown here is derived from an EMBL/GenBank/DDBJ whole genome shotgun (WGS) entry which is preliminary data.</text>
</comment>
<evidence type="ECO:0000313" key="2">
    <source>
        <dbReference type="EMBL" id="GAB1320925.1"/>
    </source>
</evidence>
<organism evidence="2 3">
    <name type="scientific">Madurella fahalii</name>
    <dbReference type="NCBI Taxonomy" id="1157608"/>
    <lineage>
        <taxon>Eukaryota</taxon>
        <taxon>Fungi</taxon>
        <taxon>Dikarya</taxon>
        <taxon>Ascomycota</taxon>
        <taxon>Pezizomycotina</taxon>
        <taxon>Sordariomycetes</taxon>
        <taxon>Sordariomycetidae</taxon>
        <taxon>Sordariales</taxon>
        <taxon>Sordariales incertae sedis</taxon>
        <taxon>Madurella</taxon>
    </lineage>
</organism>
<reference evidence="2 3" key="1">
    <citation type="submission" date="2024-09" db="EMBL/GenBank/DDBJ databases">
        <title>Itraconazole resistance in Madurella fahalii resulting from another homologue of gene encoding cytochrome P450 14-alpha sterol demethylase (CYP51).</title>
        <authorList>
            <person name="Yoshioka I."/>
            <person name="Fahal A.H."/>
            <person name="Kaneko S."/>
            <person name="Yaguchi T."/>
        </authorList>
    </citation>
    <scope>NUCLEOTIDE SEQUENCE [LARGE SCALE GENOMIC DNA]</scope>
    <source>
        <strain evidence="2 3">IFM 68171</strain>
    </source>
</reference>
<sequence length="223" mass="25855">MTESEVLTANVGLLTRHLNLPRDDVTRVLLISFYIYLRDFLTDHRDDAQEPDLAEIEKLFAEGESQPKSNRLWLDIKTMCKLRPSKSRREVIKPAKPSRSRPVANSPWVVPNSIKEKEGWAQNHHAAHFVAWAMFLLETQDYYGPGGIANRETEIPRIHRWLCLLQSVWLTDGIYTQNERLKVQLKEVLQVALKEVGDRAERGVCSCDMLRSSRKKSFFKTCY</sequence>
<dbReference type="GeneID" id="98181877"/>
<proteinExistence type="predicted"/>
<name>A0ABQ0GT69_9PEZI</name>
<dbReference type="RefSeq" id="XP_070922655.1">
    <property type="nucleotide sequence ID" value="XM_071066554.1"/>
</dbReference>
<feature type="region of interest" description="Disordered" evidence="1">
    <location>
        <begin position="85"/>
        <end position="104"/>
    </location>
</feature>
<evidence type="ECO:0000313" key="3">
    <source>
        <dbReference type="Proteomes" id="UP001628179"/>
    </source>
</evidence>
<dbReference type="Proteomes" id="UP001628179">
    <property type="component" value="Unassembled WGS sequence"/>
</dbReference>
<protein>
    <submittedName>
        <fullName evidence="2">Uncharacterized protein</fullName>
    </submittedName>
</protein>
<gene>
    <name evidence="2" type="ORF">MFIFM68171_11135</name>
</gene>
<accession>A0ABQ0GT69</accession>
<dbReference type="EMBL" id="BAAFSV010000006">
    <property type="protein sequence ID" value="GAB1320925.1"/>
    <property type="molecule type" value="Genomic_DNA"/>
</dbReference>